<evidence type="ECO:0000256" key="1">
    <source>
        <dbReference type="SAM" id="Phobius"/>
    </source>
</evidence>
<gene>
    <name evidence="2" type="ORF">IDM48_10940</name>
</gene>
<dbReference type="EMBL" id="CP061538">
    <property type="protein sequence ID" value="QNV39847.2"/>
    <property type="molecule type" value="Genomic_DNA"/>
</dbReference>
<dbReference type="AlphaFoldDB" id="A0A7H2BJK1"/>
<accession>A0A7H2BJK1</accession>
<keyword evidence="1" id="KW-0472">Membrane</keyword>
<feature type="transmembrane region" description="Helical" evidence="1">
    <location>
        <begin position="56"/>
        <end position="77"/>
    </location>
</feature>
<evidence type="ECO:0000313" key="3">
    <source>
        <dbReference type="Proteomes" id="UP000516421"/>
    </source>
</evidence>
<name>A0A7H2BJK1_9MICC</name>
<reference evidence="2 3" key="1">
    <citation type="submission" date="2020-09" db="EMBL/GenBank/DDBJ databases">
        <title>Investigation of environmental microbe.</title>
        <authorList>
            <person name="Ou Y."/>
            <person name="Kang Q."/>
        </authorList>
    </citation>
    <scope>NUCLEOTIDE SEQUENCE [LARGE SCALE GENOMIC DNA]</scope>
    <source>
        <strain evidence="2 3">KJZ-9</strain>
    </source>
</reference>
<sequence>MGVLTSAKDYKQTEQLEQWAQHLGAKDRDLILNHEPLPPIPEPANPGVFIFKKSFLWLYAGLATWLIPTILLSFIGATVGAEGFGAILIAFIGAFMAFSFFFFGPVGIIVGCILFWREKRRKDQALVQHSIKQGYRQIWEAREDARTQLATGRKPIQYLEAIGLNPQHI</sequence>
<organism evidence="2 3">
    <name type="scientific">Rothia amarae</name>
    <dbReference type="NCBI Taxonomy" id="169480"/>
    <lineage>
        <taxon>Bacteria</taxon>
        <taxon>Bacillati</taxon>
        <taxon>Actinomycetota</taxon>
        <taxon>Actinomycetes</taxon>
        <taxon>Micrococcales</taxon>
        <taxon>Micrococcaceae</taxon>
        <taxon>Rothia</taxon>
    </lineage>
</organism>
<proteinExistence type="predicted"/>
<keyword evidence="3" id="KW-1185">Reference proteome</keyword>
<protein>
    <submittedName>
        <fullName evidence="2">Uncharacterized protein</fullName>
    </submittedName>
</protein>
<evidence type="ECO:0000313" key="2">
    <source>
        <dbReference type="EMBL" id="QNV39847.2"/>
    </source>
</evidence>
<dbReference type="Proteomes" id="UP000516421">
    <property type="component" value="Chromosome"/>
</dbReference>
<keyword evidence="1" id="KW-0812">Transmembrane</keyword>
<dbReference type="RefSeq" id="WP_202939884.1">
    <property type="nucleotide sequence ID" value="NZ_CP061538.1"/>
</dbReference>
<feature type="transmembrane region" description="Helical" evidence="1">
    <location>
        <begin position="83"/>
        <end position="116"/>
    </location>
</feature>
<keyword evidence="1" id="KW-1133">Transmembrane helix</keyword>
<dbReference type="KEGG" id="rama:IDM48_10940"/>